<evidence type="ECO:0000256" key="12">
    <source>
        <dbReference type="HAMAP-Rule" id="MF_00303"/>
    </source>
</evidence>
<dbReference type="GO" id="GO:0051083">
    <property type="term" value="P:'de novo' cotranslational protein folding"/>
    <property type="evidence" value="ECO:0007669"/>
    <property type="project" value="TreeGrafter"/>
</dbReference>
<dbReference type="Gene3D" id="1.10.3120.10">
    <property type="entry name" value="Trigger factor, C-terminal domain"/>
    <property type="match status" value="1"/>
</dbReference>
<dbReference type="Gene3D" id="3.10.50.40">
    <property type="match status" value="1"/>
</dbReference>
<keyword evidence="6 12" id="KW-0697">Rotamase</keyword>
<dbReference type="InterPro" id="IPR001179">
    <property type="entry name" value="PPIase_FKBP_dom"/>
</dbReference>
<dbReference type="InterPro" id="IPR008881">
    <property type="entry name" value="Trigger_fac_ribosome-bd_bac"/>
</dbReference>
<dbReference type="SUPFAM" id="SSF102735">
    <property type="entry name" value="Trigger factor ribosome-binding domain"/>
    <property type="match status" value="1"/>
</dbReference>
<evidence type="ECO:0000256" key="7">
    <source>
        <dbReference type="ARBA" id="ARBA00023186"/>
    </source>
</evidence>
<dbReference type="GO" id="GO:0043022">
    <property type="term" value="F:ribosome binding"/>
    <property type="evidence" value="ECO:0007669"/>
    <property type="project" value="TreeGrafter"/>
</dbReference>
<comment type="subcellular location">
    <subcellularLocation>
        <location evidence="12">Cytoplasm</location>
    </subcellularLocation>
    <text evidence="12">About half TF is bound to the ribosome near the polypeptide exit tunnel while the other half is free in the cytoplasm.</text>
</comment>
<evidence type="ECO:0000256" key="15">
    <source>
        <dbReference type="SAM" id="MobiDB-lite"/>
    </source>
</evidence>
<keyword evidence="12" id="KW-0963">Cytoplasm</keyword>
<dbReference type="Proteomes" id="UP000010471">
    <property type="component" value="Chromosome"/>
</dbReference>
<proteinExistence type="inferred from homology"/>
<dbReference type="InterPro" id="IPR037041">
    <property type="entry name" value="Trigger_fac_C_sf"/>
</dbReference>
<comment type="function">
    <text evidence="10 12">Involved in protein export. Acts as a chaperone by maintaining the newly synthesized protein in an open conformation. Functions as a peptidyl-prolyl cis-trans isomerase.</text>
</comment>
<keyword evidence="8 12" id="KW-0413">Isomerase</keyword>
<comment type="catalytic activity">
    <reaction evidence="1 12 13">
        <text>[protein]-peptidylproline (omega=180) = [protein]-peptidylproline (omega=0)</text>
        <dbReference type="Rhea" id="RHEA:16237"/>
        <dbReference type="Rhea" id="RHEA-COMP:10747"/>
        <dbReference type="Rhea" id="RHEA-COMP:10748"/>
        <dbReference type="ChEBI" id="CHEBI:83833"/>
        <dbReference type="ChEBI" id="CHEBI:83834"/>
        <dbReference type="EC" id="5.2.1.8"/>
    </reaction>
</comment>
<keyword evidence="7 12" id="KW-0143">Chaperone</keyword>
<dbReference type="PATRIC" id="fig|1173027.3.peg.4760"/>
<dbReference type="Pfam" id="PF00254">
    <property type="entry name" value="FKBP_C"/>
    <property type="match status" value="1"/>
</dbReference>
<evidence type="ECO:0000256" key="10">
    <source>
        <dbReference type="ARBA" id="ARBA00024849"/>
    </source>
</evidence>
<dbReference type="FunFam" id="3.10.50.40:FF:000001">
    <property type="entry name" value="Trigger factor"/>
    <property type="match status" value="1"/>
</dbReference>
<dbReference type="SUPFAM" id="SSF109998">
    <property type="entry name" value="Triger factor/SurA peptide-binding domain-like"/>
    <property type="match status" value="1"/>
</dbReference>
<dbReference type="EMBL" id="CP003630">
    <property type="protein sequence ID" value="AFZ20005.1"/>
    <property type="molecule type" value="Genomic_DNA"/>
</dbReference>
<dbReference type="FunFam" id="3.30.70.1050:FF:000004">
    <property type="entry name" value="Trigger factor"/>
    <property type="match status" value="1"/>
</dbReference>
<evidence type="ECO:0000256" key="14">
    <source>
        <dbReference type="RuleBase" id="RU003914"/>
    </source>
</evidence>
<evidence type="ECO:0000313" key="17">
    <source>
        <dbReference type="EMBL" id="AFZ20005.1"/>
    </source>
</evidence>
<dbReference type="RefSeq" id="WP_015184141.1">
    <property type="nucleotide sequence ID" value="NC_019738.1"/>
</dbReference>
<evidence type="ECO:0000256" key="5">
    <source>
        <dbReference type="ARBA" id="ARBA00022618"/>
    </source>
</evidence>
<dbReference type="GO" id="GO:0003755">
    <property type="term" value="F:peptidyl-prolyl cis-trans isomerase activity"/>
    <property type="evidence" value="ECO:0007669"/>
    <property type="project" value="UniProtKB-UniRule"/>
</dbReference>
<evidence type="ECO:0000256" key="9">
    <source>
        <dbReference type="ARBA" id="ARBA00023306"/>
    </source>
</evidence>
<evidence type="ECO:0000256" key="4">
    <source>
        <dbReference type="ARBA" id="ARBA00016902"/>
    </source>
</evidence>
<name>K9WHW9_9CYAN</name>
<dbReference type="Pfam" id="PF05698">
    <property type="entry name" value="Trigger_C"/>
    <property type="match status" value="1"/>
</dbReference>
<feature type="domain" description="PPIase FKBP-type" evidence="16">
    <location>
        <begin position="169"/>
        <end position="262"/>
    </location>
</feature>
<dbReference type="GO" id="GO:0043335">
    <property type="term" value="P:protein unfolding"/>
    <property type="evidence" value="ECO:0007669"/>
    <property type="project" value="TreeGrafter"/>
</dbReference>
<dbReference type="InterPro" id="IPR027304">
    <property type="entry name" value="Trigger_fact/SurA_dom_sf"/>
</dbReference>
<evidence type="ECO:0000313" key="18">
    <source>
        <dbReference type="Proteomes" id="UP000010471"/>
    </source>
</evidence>
<dbReference type="STRING" id="1173027.Mic7113_4307"/>
<feature type="region of interest" description="Disordered" evidence="15">
    <location>
        <begin position="433"/>
        <end position="479"/>
    </location>
</feature>
<dbReference type="PANTHER" id="PTHR30560">
    <property type="entry name" value="TRIGGER FACTOR CHAPERONE AND PEPTIDYL-PROLYL CIS/TRANS ISOMERASE"/>
    <property type="match status" value="1"/>
</dbReference>
<gene>
    <name evidence="12" type="primary">tig</name>
    <name evidence="17" type="ORF">Mic7113_4307</name>
</gene>
<dbReference type="HOGENOM" id="CLU_033058_3_1_3"/>
<evidence type="ECO:0000256" key="8">
    <source>
        <dbReference type="ARBA" id="ARBA00023235"/>
    </source>
</evidence>
<evidence type="ECO:0000256" key="1">
    <source>
        <dbReference type="ARBA" id="ARBA00000971"/>
    </source>
</evidence>
<comment type="domain">
    <text evidence="12">Consists of 3 domains; the N-terminus binds the ribosome, the middle domain has PPIase activity, while the C-terminus has intrinsic chaperone activity on its own.</text>
</comment>
<protein>
    <recommendedName>
        <fullName evidence="4 12">Trigger factor</fullName>
        <shortName evidence="12">TF</shortName>
        <ecNumber evidence="3 12">5.2.1.8</ecNumber>
    </recommendedName>
    <alternativeName>
        <fullName evidence="11 12">PPIase</fullName>
    </alternativeName>
</protein>
<accession>K9WHW9</accession>
<dbReference type="Pfam" id="PF05697">
    <property type="entry name" value="Trigger_N"/>
    <property type="match status" value="1"/>
</dbReference>
<dbReference type="AlphaFoldDB" id="K9WHW9"/>
<dbReference type="eggNOG" id="COG0544">
    <property type="taxonomic scope" value="Bacteria"/>
</dbReference>
<keyword evidence="5 12" id="KW-0132">Cell division</keyword>
<dbReference type="HAMAP" id="MF_00303">
    <property type="entry name" value="Trigger_factor_Tig"/>
    <property type="match status" value="1"/>
</dbReference>
<dbReference type="OrthoDB" id="9767721at2"/>
<dbReference type="Gene3D" id="3.30.70.1050">
    <property type="entry name" value="Trigger factor ribosome-binding domain"/>
    <property type="match status" value="1"/>
</dbReference>
<evidence type="ECO:0000259" key="16">
    <source>
        <dbReference type="PROSITE" id="PS50059"/>
    </source>
</evidence>
<dbReference type="InterPro" id="IPR008880">
    <property type="entry name" value="Trigger_fac_C"/>
</dbReference>
<dbReference type="PIRSF" id="PIRSF003095">
    <property type="entry name" value="Trigger_factor"/>
    <property type="match status" value="1"/>
</dbReference>
<dbReference type="GO" id="GO:0044183">
    <property type="term" value="F:protein folding chaperone"/>
    <property type="evidence" value="ECO:0007669"/>
    <property type="project" value="TreeGrafter"/>
</dbReference>
<dbReference type="NCBIfam" id="TIGR00115">
    <property type="entry name" value="tig"/>
    <property type="match status" value="1"/>
</dbReference>
<dbReference type="GO" id="GO:0005737">
    <property type="term" value="C:cytoplasm"/>
    <property type="evidence" value="ECO:0007669"/>
    <property type="project" value="UniProtKB-SubCell"/>
</dbReference>
<comment type="similarity">
    <text evidence="2 12 14">Belongs to the FKBP-type PPIase family. Tig subfamily.</text>
</comment>
<dbReference type="PROSITE" id="PS50059">
    <property type="entry name" value="FKBP_PPIASE"/>
    <property type="match status" value="1"/>
</dbReference>
<dbReference type="EC" id="5.2.1.8" evidence="3 12"/>
<evidence type="ECO:0000256" key="2">
    <source>
        <dbReference type="ARBA" id="ARBA00005464"/>
    </source>
</evidence>
<dbReference type="SUPFAM" id="SSF54534">
    <property type="entry name" value="FKBP-like"/>
    <property type="match status" value="1"/>
</dbReference>
<evidence type="ECO:0000256" key="6">
    <source>
        <dbReference type="ARBA" id="ARBA00023110"/>
    </source>
</evidence>
<sequence>MKVTQEPLPKSQIGLEIEIPAETTKQAYEKVVQNLSRSANIPGFRKGKVPRQILLQRLGHQRIKEAALEDLVQDGLKQAIEQESIEALGNYKLTSTYEELISRFQPGQPLTFSASVDVPPQINLGDYSGLSIKAEETQPEPEAVDQFLEQRRVEQATLIPVESRPAQMGDVAVVDYSGRYTGEGEEATEISGAQATDFQIELEEGRFLEGIVHGIVGMNPGETKDVELTFPEDYPREDLAGKAALFTITLKELKEKELPELDDDFAQEVSEKETLAELRESLEKQFQEKADRETAASKEQALLEALLEKVEIDLPETMIEQEVQTLLTQTAIQMESYGMDVRKLFNAETLPQMKERSRPDAVVRLKQSLALQEIAKRESLTVGPEEIEAKSQEVLEQLSGQDVDPKRLREVVESDLIKEKAIKWLEEHATIELVPKGSLTPEETQGEETQPESPTATVPQEPEIEAASQTIDVQAEPAE</sequence>
<dbReference type="InterPro" id="IPR046357">
    <property type="entry name" value="PPIase_dom_sf"/>
</dbReference>
<dbReference type="KEGG" id="mic:Mic7113_4307"/>
<organism evidence="17 18">
    <name type="scientific">Allocoleopsis franciscana PCC 7113</name>
    <dbReference type="NCBI Taxonomy" id="1173027"/>
    <lineage>
        <taxon>Bacteria</taxon>
        <taxon>Bacillati</taxon>
        <taxon>Cyanobacteriota</taxon>
        <taxon>Cyanophyceae</taxon>
        <taxon>Coleofasciculales</taxon>
        <taxon>Coleofasciculaceae</taxon>
        <taxon>Allocoleopsis</taxon>
        <taxon>Allocoleopsis franciscana</taxon>
    </lineage>
</organism>
<keyword evidence="9 12" id="KW-0131">Cell cycle</keyword>
<keyword evidence="18" id="KW-1185">Reference proteome</keyword>
<evidence type="ECO:0000256" key="3">
    <source>
        <dbReference type="ARBA" id="ARBA00013194"/>
    </source>
</evidence>
<dbReference type="GO" id="GO:0051301">
    <property type="term" value="P:cell division"/>
    <property type="evidence" value="ECO:0007669"/>
    <property type="project" value="UniProtKB-KW"/>
</dbReference>
<reference evidence="17 18" key="1">
    <citation type="submission" date="2012-06" db="EMBL/GenBank/DDBJ databases">
        <title>Finished chromosome of genome of Microcoleus sp. PCC 7113.</title>
        <authorList>
            <consortium name="US DOE Joint Genome Institute"/>
            <person name="Gugger M."/>
            <person name="Coursin T."/>
            <person name="Rippka R."/>
            <person name="Tandeau De Marsac N."/>
            <person name="Huntemann M."/>
            <person name="Wei C.-L."/>
            <person name="Han J."/>
            <person name="Detter J.C."/>
            <person name="Han C."/>
            <person name="Tapia R."/>
            <person name="Chen A."/>
            <person name="Kyrpides N."/>
            <person name="Mavromatis K."/>
            <person name="Markowitz V."/>
            <person name="Szeto E."/>
            <person name="Ivanova N."/>
            <person name="Pagani I."/>
            <person name="Pati A."/>
            <person name="Goodwin L."/>
            <person name="Nordberg H.P."/>
            <person name="Cantor M.N."/>
            <person name="Hua S.X."/>
            <person name="Woyke T."/>
            <person name="Kerfeld C.A."/>
        </authorList>
    </citation>
    <scope>NUCLEOTIDE SEQUENCE [LARGE SCALE GENOMIC DNA]</scope>
    <source>
        <strain evidence="17 18">PCC 7113</strain>
    </source>
</reference>
<dbReference type="PANTHER" id="PTHR30560:SF3">
    <property type="entry name" value="TRIGGER FACTOR-LIKE PROTEIN TIG, CHLOROPLASTIC"/>
    <property type="match status" value="1"/>
</dbReference>
<dbReference type="InterPro" id="IPR005215">
    <property type="entry name" value="Trig_fac"/>
</dbReference>
<dbReference type="InterPro" id="IPR036611">
    <property type="entry name" value="Trigger_fac_ribosome-bd_sf"/>
</dbReference>
<dbReference type="GO" id="GO:0015031">
    <property type="term" value="P:protein transport"/>
    <property type="evidence" value="ECO:0007669"/>
    <property type="project" value="UniProtKB-UniRule"/>
</dbReference>
<evidence type="ECO:0000256" key="11">
    <source>
        <dbReference type="ARBA" id="ARBA00029986"/>
    </source>
</evidence>
<evidence type="ECO:0000256" key="13">
    <source>
        <dbReference type="PROSITE-ProRule" id="PRU00277"/>
    </source>
</evidence>